<evidence type="ECO:0000313" key="2">
    <source>
        <dbReference type="EMBL" id="GFC70035.1"/>
    </source>
</evidence>
<feature type="region of interest" description="Disordered" evidence="1">
    <location>
        <begin position="125"/>
        <end position="146"/>
    </location>
</feature>
<gene>
    <name evidence="2" type="ORF">Tci_842005</name>
</gene>
<dbReference type="EMBL" id="BKCJ011027114">
    <property type="protein sequence ID" value="GFC70035.1"/>
    <property type="molecule type" value="Genomic_DNA"/>
</dbReference>
<feature type="non-terminal residue" evidence="2">
    <location>
        <position position="191"/>
    </location>
</feature>
<dbReference type="AlphaFoldDB" id="A0A699QJE0"/>
<protein>
    <submittedName>
        <fullName evidence="2">Uncharacterized protein</fullName>
    </submittedName>
</protein>
<name>A0A699QJE0_TANCI</name>
<evidence type="ECO:0000256" key="1">
    <source>
        <dbReference type="SAM" id="MobiDB-lite"/>
    </source>
</evidence>
<proteinExistence type="predicted"/>
<reference evidence="2" key="1">
    <citation type="journal article" date="2019" name="Sci. Rep.">
        <title>Draft genome of Tanacetum cinerariifolium, the natural source of mosquito coil.</title>
        <authorList>
            <person name="Yamashiro T."/>
            <person name="Shiraishi A."/>
            <person name="Satake H."/>
            <person name="Nakayama K."/>
        </authorList>
    </citation>
    <scope>NUCLEOTIDE SEQUENCE</scope>
</reference>
<sequence>MATHKNWIVTTSGEHPLAGIVAQLTKDGFVVGQVLSAIGSIVGSASEATAAKARTIPGVADVSPDSAISLGPPDAPVTWRGAPSITNKHFNPTLPHFLVREVGSFPTLLPTIMETLLAEKENATIGSDGHVPTGGHTPVSNHMSSNSVAGDAIAAGRSEAPAQGSDHQAVQAHSDGTEAVKGFKLHAASEA</sequence>
<accession>A0A699QJE0</accession>
<comment type="caution">
    <text evidence="2">The sequence shown here is derived from an EMBL/GenBank/DDBJ whole genome shotgun (WGS) entry which is preliminary data.</text>
</comment>
<organism evidence="2">
    <name type="scientific">Tanacetum cinerariifolium</name>
    <name type="common">Dalmatian daisy</name>
    <name type="synonym">Chrysanthemum cinerariifolium</name>
    <dbReference type="NCBI Taxonomy" id="118510"/>
    <lineage>
        <taxon>Eukaryota</taxon>
        <taxon>Viridiplantae</taxon>
        <taxon>Streptophyta</taxon>
        <taxon>Embryophyta</taxon>
        <taxon>Tracheophyta</taxon>
        <taxon>Spermatophyta</taxon>
        <taxon>Magnoliopsida</taxon>
        <taxon>eudicotyledons</taxon>
        <taxon>Gunneridae</taxon>
        <taxon>Pentapetalae</taxon>
        <taxon>asterids</taxon>
        <taxon>campanulids</taxon>
        <taxon>Asterales</taxon>
        <taxon>Asteraceae</taxon>
        <taxon>Asteroideae</taxon>
        <taxon>Anthemideae</taxon>
        <taxon>Anthemidinae</taxon>
        <taxon>Tanacetum</taxon>
    </lineage>
</organism>